<dbReference type="RefSeq" id="WP_008520158.1">
    <property type="nucleotide sequence ID" value="NZ_CM001376.1"/>
</dbReference>
<dbReference type="CDD" id="cd03214">
    <property type="entry name" value="ABC_Iron-Siderophores_B12_Hemin"/>
    <property type="match status" value="1"/>
</dbReference>
<dbReference type="PROSITE" id="PS50893">
    <property type="entry name" value="ABC_TRANSPORTER_2"/>
    <property type="match status" value="1"/>
</dbReference>
<evidence type="ECO:0000313" key="5">
    <source>
        <dbReference type="Proteomes" id="UP000003806"/>
    </source>
</evidence>
<protein>
    <submittedName>
        <fullName evidence="4">ABC-type cobalamin/Fe3+-siderophore transport system, ATPase component</fullName>
    </submittedName>
</protein>
<dbReference type="Pfam" id="PF00005">
    <property type="entry name" value="ABC_tran"/>
    <property type="match status" value="1"/>
</dbReference>
<proteinExistence type="predicted"/>
<dbReference type="STRING" id="885272.JonanDRAFT_0314"/>
<dbReference type="SUPFAM" id="SSF52540">
    <property type="entry name" value="P-loop containing nucleoside triphosphate hydrolases"/>
    <property type="match status" value="1"/>
</dbReference>
<dbReference type="Proteomes" id="UP000003806">
    <property type="component" value="Chromosome"/>
</dbReference>
<feature type="domain" description="ABC transporter" evidence="3">
    <location>
        <begin position="2"/>
        <end position="234"/>
    </location>
</feature>
<evidence type="ECO:0000256" key="2">
    <source>
        <dbReference type="ARBA" id="ARBA00022840"/>
    </source>
</evidence>
<gene>
    <name evidence="4" type="ORF">JonanDRAFT_0314</name>
</gene>
<keyword evidence="2" id="KW-0067">ATP-binding</keyword>
<evidence type="ECO:0000259" key="3">
    <source>
        <dbReference type="PROSITE" id="PS50893"/>
    </source>
</evidence>
<name>H0UIT9_9BACT</name>
<evidence type="ECO:0000256" key="1">
    <source>
        <dbReference type="ARBA" id="ARBA00022741"/>
    </source>
</evidence>
<reference evidence="4 5" key="1">
    <citation type="submission" date="2011-11" db="EMBL/GenBank/DDBJ databases">
        <title>The Noncontiguous Finished genome of Jonquetella anthropi DSM 22815.</title>
        <authorList>
            <consortium name="US DOE Joint Genome Institute (JGI-PGF)"/>
            <person name="Lucas S."/>
            <person name="Copeland A."/>
            <person name="Lapidus A."/>
            <person name="Glavina del Rio T."/>
            <person name="Dalin E."/>
            <person name="Tice H."/>
            <person name="Bruce D."/>
            <person name="Goodwin L."/>
            <person name="Pitluck S."/>
            <person name="Peters L."/>
            <person name="Mikhailova N."/>
            <person name="Held B."/>
            <person name="Kyrpides N."/>
            <person name="Mavromatis K."/>
            <person name="Ivanova N."/>
            <person name="Markowitz V."/>
            <person name="Cheng J.-F."/>
            <person name="Hugenholtz P."/>
            <person name="Woyke T."/>
            <person name="Wu D."/>
            <person name="Gronow S."/>
            <person name="Wellnitz S."/>
            <person name="Brambilla E."/>
            <person name="Klenk H.-P."/>
            <person name="Eisen J.A."/>
        </authorList>
    </citation>
    <scope>NUCLEOTIDE SEQUENCE [LARGE SCALE GENOMIC DNA]</scope>
    <source>
        <strain evidence="4 5">DSM 22815</strain>
    </source>
</reference>
<keyword evidence="1" id="KW-0547">Nucleotide-binding</keyword>
<organism evidence="4 5">
    <name type="scientific">Jonquetella anthropi DSM 22815</name>
    <dbReference type="NCBI Taxonomy" id="885272"/>
    <lineage>
        <taxon>Bacteria</taxon>
        <taxon>Thermotogati</taxon>
        <taxon>Synergistota</taxon>
        <taxon>Synergistia</taxon>
        <taxon>Synergistales</taxon>
        <taxon>Dethiosulfovibrionaceae</taxon>
        <taxon>Jonquetella</taxon>
    </lineage>
</organism>
<dbReference type="InterPro" id="IPR027417">
    <property type="entry name" value="P-loop_NTPase"/>
</dbReference>
<accession>H0UIT9</accession>
<evidence type="ECO:0000313" key="4">
    <source>
        <dbReference type="EMBL" id="EHM12733.1"/>
    </source>
</evidence>
<dbReference type="PANTHER" id="PTHR42794:SF2">
    <property type="entry name" value="ABC TRANSPORTER ATP-BINDING PROTEIN"/>
    <property type="match status" value="1"/>
</dbReference>
<dbReference type="GO" id="GO:0016887">
    <property type="term" value="F:ATP hydrolysis activity"/>
    <property type="evidence" value="ECO:0007669"/>
    <property type="project" value="InterPro"/>
</dbReference>
<dbReference type="EMBL" id="CM001376">
    <property type="protein sequence ID" value="EHM12733.1"/>
    <property type="molecule type" value="Genomic_DNA"/>
</dbReference>
<dbReference type="SMART" id="SM00382">
    <property type="entry name" value="AAA"/>
    <property type="match status" value="1"/>
</dbReference>
<dbReference type="InterPro" id="IPR017871">
    <property type="entry name" value="ABC_transporter-like_CS"/>
</dbReference>
<keyword evidence="5" id="KW-1185">Reference proteome</keyword>
<dbReference type="PANTHER" id="PTHR42794">
    <property type="entry name" value="HEMIN IMPORT ATP-BINDING PROTEIN HMUV"/>
    <property type="match status" value="1"/>
</dbReference>
<dbReference type="Gene3D" id="3.40.50.300">
    <property type="entry name" value="P-loop containing nucleotide triphosphate hydrolases"/>
    <property type="match status" value="1"/>
</dbReference>
<dbReference type="eggNOG" id="COG1120">
    <property type="taxonomic scope" value="Bacteria"/>
</dbReference>
<dbReference type="InterPro" id="IPR003593">
    <property type="entry name" value="AAA+_ATPase"/>
</dbReference>
<sequence>MIEIKDLSCQLGDRYVLDHVSCSFGDGLVTAVIGPNGSGKTTLLRHLTRTYPSQGRIKIDGVPLETLSSRQLARNLAVLEQDAMLLGADFTASDLVVMGRYAQRGFGRAYEADDFGFAEAALARVGLEGFGSRRVSDMSGGERQRVMLARVLCQDAAALVLDEPMNHLDPAHALAVAALLRQEKKTTAVVIHDLNLASLVADRILALEDGRVAGYGTPAELLTAPFVKKLFGVDAAVTLFDGRPHLAFRLPG</sequence>
<dbReference type="OrthoDB" id="9799337at2"/>
<dbReference type="InterPro" id="IPR003439">
    <property type="entry name" value="ABC_transporter-like_ATP-bd"/>
</dbReference>
<dbReference type="PROSITE" id="PS00211">
    <property type="entry name" value="ABC_TRANSPORTER_1"/>
    <property type="match status" value="1"/>
</dbReference>
<dbReference type="HOGENOM" id="CLU_000604_1_11_0"/>
<dbReference type="GO" id="GO:0005524">
    <property type="term" value="F:ATP binding"/>
    <property type="evidence" value="ECO:0007669"/>
    <property type="project" value="UniProtKB-KW"/>
</dbReference>
<dbReference type="AlphaFoldDB" id="H0UIT9"/>